<feature type="transmembrane region" description="Helical" evidence="1">
    <location>
        <begin position="141"/>
        <end position="160"/>
    </location>
</feature>
<gene>
    <name evidence="2" type="ORF">MENT_LOCUS21882</name>
</gene>
<organism evidence="2 3">
    <name type="scientific">Meloidogyne enterolobii</name>
    <name type="common">Root-knot nematode worm</name>
    <name type="synonym">Meloidogyne mayaguensis</name>
    <dbReference type="NCBI Taxonomy" id="390850"/>
    <lineage>
        <taxon>Eukaryota</taxon>
        <taxon>Metazoa</taxon>
        <taxon>Ecdysozoa</taxon>
        <taxon>Nematoda</taxon>
        <taxon>Chromadorea</taxon>
        <taxon>Rhabditida</taxon>
        <taxon>Tylenchina</taxon>
        <taxon>Tylenchomorpha</taxon>
        <taxon>Tylenchoidea</taxon>
        <taxon>Meloidogynidae</taxon>
        <taxon>Meloidogyninae</taxon>
        <taxon>Meloidogyne</taxon>
    </lineage>
</organism>
<protein>
    <submittedName>
        <fullName evidence="2">Uncharacterized protein</fullName>
    </submittedName>
</protein>
<dbReference type="Proteomes" id="UP000580250">
    <property type="component" value="Unassembled WGS sequence"/>
</dbReference>
<keyword evidence="1" id="KW-1133">Transmembrane helix</keyword>
<dbReference type="EMBL" id="CAJEWN010000169">
    <property type="protein sequence ID" value="CAD2170472.1"/>
    <property type="molecule type" value="Genomic_DNA"/>
</dbReference>
<comment type="caution">
    <text evidence="2">The sequence shown here is derived from an EMBL/GenBank/DDBJ whole genome shotgun (WGS) entry which is preliminary data.</text>
</comment>
<keyword evidence="1" id="KW-0812">Transmembrane</keyword>
<sequence>MDSKSNLTQTNMTRNTSLTSIESGFVSLNEPKTKEAMTVEIDLICKMEEEKDAGIISKSWKDSKYGKDLVEKTNGFVKKSWRCTTNCFSSINKDNLVFLLKKIFAATLLIFVFVQGLVTFYLTFTNFVLHSENSSLDFSKLFGFIVTLIYSLFFYFYFVFVHKIFLVVHPSLKSSKCFSTLFKIVSGIFVFIIAFFSLLIIYSFFHFNIITFTLQNTFNNQVRIFMAIFSWAGLFCQLYLYFSFFKKILENFPLTMDPIFKFFKLEIEIG</sequence>
<evidence type="ECO:0000256" key="1">
    <source>
        <dbReference type="SAM" id="Phobius"/>
    </source>
</evidence>
<keyword evidence="1" id="KW-0472">Membrane</keyword>
<evidence type="ECO:0000313" key="2">
    <source>
        <dbReference type="EMBL" id="CAD2170472.1"/>
    </source>
</evidence>
<dbReference type="AlphaFoldDB" id="A0A6V7V6P3"/>
<accession>A0A6V7V6P3</accession>
<reference evidence="2 3" key="1">
    <citation type="submission" date="2020-08" db="EMBL/GenBank/DDBJ databases">
        <authorList>
            <person name="Koutsovoulos G."/>
            <person name="Danchin GJ E."/>
        </authorList>
    </citation>
    <scope>NUCLEOTIDE SEQUENCE [LARGE SCALE GENOMIC DNA]</scope>
</reference>
<evidence type="ECO:0000313" key="3">
    <source>
        <dbReference type="Proteomes" id="UP000580250"/>
    </source>
</evidence>
<feature type="transmembrane region" description="Helical" evidence="1">
    <location>
        <begin position="103"/>
        <end position="129"/>
    </location>
</feature>
<name>A0A6V7V6P3_MELEN</name>
<proteinExistence type="predicted"/>
<feature type="transmembrane region" description="Helical" evidence="1">
    <location>
        <begin position="181"/>
        <end position="204"/>
    </location>
</feature>
<feature type="transmembrane region" description="Helical" evidence="1">
    <location>
        <begin position="224"/>
        <end position="242"/>
    </location>
</feature>